<evidence type="ECO:0000256" key="1">
    <source>
        <dbReference type="SAM" id="MobiDB-lite"/>
    </source>
</evidence>
<evidence type="ECO:0000313" key="3">
    <source>
        <dbReference type="Proteomes" id="UP000029558"/>
    </source>
</evidence>
<dbReference type="RefSeq" id="WP_036774710.1">
    <property type="nucleotide sequence ID" value="NZ_CP012508.1"/>
</dbReference>
<name>A0AAC8VGG7_PISSA</name>
<organism evidence="2 3">
    <name type="scientific">Piscirickettsia salmonis</name>
    <dbReference type="NCBI Taxonomy" id="1238"/>
    <lineage>
        <taxon>Bacteria</taxon>
        <taxon>Pseudomonadati</taxon>
        <taxon>Pseudomonadota</taxon>
        <taxon>Gammaproteobacteria</taxon>
        <taxon>Thiotrichales</taxon>
        <taxon>Piscirickettsiaceae</taxon>
        <taxon>Piscirickettsia</taxon>
    </lineage>
</organism>
<feature type="region of interest" description="Disordered" evidence="1">
    <location>
        <begin position="67"/>
        <end position="87"/>
    </location>
</feature>
<feature type="compositionally biased region" description="Polar residues" evidence="1">
    <location>
        <begin position="277"/>
        <end position="293"/>
    </location>
</feature>
<evidence type="ECO:0000313" key="2">
    <source>
        <dbReference type="EMBL" id="ALB22118.1"/>
    </source>
</evidence>
<dbReference type="EMBL" id="CP012508">
    <property type="protein sequence ID" value="ALB22118.1"/>
    <property type="molecule type" value="Genomic_DNA"/>
</dbReference>
<reference evidence="2 3" key="1">
    <citation type="journal article" date="2014" name="Genome Announc.">
        <title>Comparative Genome Analysis of Two Isolates of the Fish Pathogen Piscirickettsia salmonis from Different Hosts Reveals Major Differences in Virulence-Associated Secretion Systems.</title>
        <authorList>
            <person name="Bohle H."/>
            <person name="Henriquez P."/>
            <person name="Grothusen H."/>
            <person name="Navas E."/>
            <person name="Sandoval A."/>
            <person name="Bustamante F."/>
            <person name="Bustos P."/>
            <person name="Mancilla M."/>
        </authorList>
    </citation>
    <scope>NUCLEOTIDE SEQUENCE [LARGE SCALE GENOMIC DNA]</scope>
    <source>
        <strain evidence="3">B1-32597</strain>
    </source>
</reference>
<sequence>MATSRNTRKGFSALYDDYDEIDQGRVDRYVNTKLKMLKEHKFVDQVELFDVKEKSIEKERSLPLDKDLQVNESDKDKKIEKPSGKNKELTTIIPAPVRKTGFVVPKTEDQIKTFLNKIYLNEQKTIDKTLSTDRYQAVYNQKNDTTVLSSVNGQASCVISEKGITFSNNKASMVLAAQAVVAAMNKSTDITIVPPENSTTEEYIQLFSELIKAGKKANEIHGCFEKDSKLEKIHQQLVEKYNKQNNSNLSEHSSSIEMNKKVSGKKYHGSDKDHNTFLNHEYSNNRGSRSVLQTMLDGA</sequence>
<protein>
    <submittedName>
        <fullName evidence="2">Uncharacterized protein</fullName>
    </submittedName>
</protein>
<gene>
    <name evidence="2" type="ORF">KU39_935</name>
</gene>
<dbReference type="Proteomes" id="UP000029558">
    <property type="component" value="Chromosome"/>
</dbReference>
<dbReference type="AlphaFoldDB" id="A0AAC8VGG7"/>
<proteinExistence type="predicted"/>
<feature type="region of interest" description="Disordered" evidence="1">
    <location>
        <begin position="277"/>
        <end position="299"/>
    </location>
</feature>
<accession>A0AAC8VGG7</accession>